<evidence type="ECO:0000313" key="1">
    <source>
        <dbReference type="EMBL" id="PWZ24785.1"/>
    </source>
</evidence>
<protein>
    <submittedName>
        <fullName evidence="1">Uncharacterized protein</fullName>
    </submittedName>
</protein>
<reference evidence="1" key="1">
    <citation type="journal article" date="2018" name="Nat. Genet.">
        <title>Extensive intraspecific gene order and gene structural variations between Mo17 and other maize genomes.</title>
        <authorList>
            <person name="Sun S."/>
            <person name="Zhou Y."/>
            <person name="Chen J."/>
            <person name="Shi J."/>
            <person name="Zhao H."/>
            <person name="Zhao H."/>
            <person name="Song W."/>
            <person name="Zhang M."/>
            <person name="Cui Y."/>
            <person name="Dong X."/>
            <person name="Liu H."/>
            <person name="Ma X."/>
            <person name="Jiao Y."/>
            <person name="Wang B."/>
            <person name="Wei X."/>
            <person name="Stein J.C."/>
            <person name="Glaubitz J.C."/>
            <person name="Lu F."/>
            <person name="Yu G."/>
            <person name="Liang C."/>
            <person name="Fengler K."/>
            <person name="Li B."/>
            <person name="Rafalski A."/>
            <person name="Schnable P.S."/>
            <person name="Ware D.H."/>
            <person name="Buckler E.S."/>
            <person name="Lai J."/>
        </authorList>
    </citation>
    <scope>NUCLEOTIDE SEQUENCE [LARGE SCALE GENOMIC DNA]</scope>
    <source>
        <tissue evidence="1">Seedling</tissue>
    </source>
</reference>
<name>A0A3L6EVC5_MAIZE</name>
<dbReference type="AlphaFoldDB" id="A0A3L6EVC5"/>
<comment type="caution">
    <text evidence="1">The sequence shown here is derived from an EMBL/GenBank/DDBJ whole genome shotgun (WGS) entry which is preliminary data.</text>
</comment>
<accession>A0A3L6EVC5</accession>
<gene>
    <name evidence="1" type="ORF">Zm00014a_009678</name>
</gene>
<dbReference type="EMBL" id="NCVQ01000006">
    <property type="protein sequence ID" value="PWZ24785.1"/>
    <property type="molecule type" value="Genomic_DNA"/>
</dbReference>
<dbReference type="Proteomes" id="UP000251960">
    <property type="component" value="Chromosome 5"/>
</dbReference>
<sequence length="310" mass="34508">MEYGLTSIGSVGHTYSRNPSLTAPDPPSSTPIYNLCSSVSHMLDLKVFDEMEKDFKAIMKLSGQSPKRMRDLSSLWVSLPSHLILSVSTRLASYALNSVSAQISKPEDWECKPTPKKFFVWFYSTDEIVVSNEVLFDATLLVSKQYVLAMGFALLEHLTKNFSFPEGFACSVPYPHCRCRSWSGTRYGGWSRRTAWATSLSEGVEPLHEEFIDKESVIGSSALSDVLLKDESMADKVEWANNTKVIIRSKGVLSRVQGSLCKVRSPCITVNNTARAIRNFEGIHPKQAIFKDPSRRGNIIFVGTTSFSAV</sequence>
<proteinExistence type="predicted"/>
<organism evidence="1">
    <name type="scientific">Zea mays</name>
    <name type="common">Maize</name>
    <dbReference type="NCBI Taxonomy" id="4577"/>
    <lineage>
        <taxon>Eukaryota</taxon>
        <taxon>Viridiplantae</taxon>
        <taxon>Streptophyta</taxon>
        <taxon>Embryophyta</taxon>
        <taxon>Tracheophyta</taxon>
        <taxon>Spermatophyta</taxon>
        <taxon>Magnoliopsida</taxon>
        <taxon>Liliopsida</taxon>
        <taxon>Poales</taxon>
        <taxon>Poaceae</taxon>
        <taxon>PACMAD clade</taxon>
        <taxon>Panicoideae</taxon>
        <taxon>Andropogonodae</taxon>
        <taxon>Andropogoneae</taxon>
        <taxon>Tripsacinae</taxon>
        <taxon>Zea</taxon>
    </lineage>
</organism>